<reference evidence="1 2" key="1">
    <citation type="journal article" date="2013" name="Biodegradation">
        <title>Occurrence of 4-tert-butylphenol (4-t-BP) biodegradation in an aquatic sample caused by the presence of Spirodela polyrrhiza and isolation of a 4-t-BP-utilizing bacterium.</title>
        <authorList>
            <person name="Ogata Y."/>
            <person name="Toyama T."/>
            <person name="Yu N."/>
            <person name="Wang X."/>
            <person name="Sei K."/>
            <person name="Ike M."/>
        </authorList>
    </citation>
    <scope>NUCLEOTIDE SEQUENCE [LARGE SCALE GENOMIC DNA]</scope>
    <source>
        <strain evidence="1 2">OMI</strain>
    </source>
</reference>
<name>A0A292Z7K3_SPHSA</name>
<gene>
    <name evidence="1" type="ORF">SFOMI_0097</name>
</gene>
<evidence type="ECO:0000313" key="1">
    <source>
        <dbReference type="EMBL" id="GAY19578.1"/>
    </source>
</evidence>
<dbReference type="AlphaFoldDB" id="A0A292Z7K3"/>
<organism evidence="1 2">
    <name type="scientific">Sphingobium fuliginis (strain ATCC 27551)</name>
    <dbReference type="NCBI Taxonomy" id="336203"/>
    <lineage>
        <taxon>Bacteria</taxon>
        <taxon>Pseudomonadati</taxon>
        <taxon>Pseudomonadota</taxon>
        <taxon>Alphaproteobacteria</taxon>
        <taxon>Sphingomonadales</taxon>
        <taxon>Sphingomonadaceae</taxon>
        <taxon>Sphingobium</taxon>
    </lineage>
</organism>
<comment type="caution">
    <text evidence="1">The sequence shown here is derived from an EMBL/GenBank/DDBJ whole genome shotgun (WGS) entry which is preliminary data.</text>
</comment>
<accession>A0A292Z7K3</accession>
<sequence>MDIYGQRRSCADEHLIAEAWAREGNQRKYAQAKVREKLQCMREQARMSEFYPESGSIT</sequence>
<dbReference type="Proteomes" id="UP000221538">
    <property type="component" value="Unassembled WGS sequence"/>
</dbReference>
<proteinExistence type="predicted"/>
<evidence type="ECO:0000313" key="2">
    <source>
        <dbReference type="Proteomes" id="UP000221538"/>
    </source>
</evidence>
<dbReference type="EMBL" id="BEWI01000027">
    <property type="protein sequence ID" value="GAY19578.1"/>
    <property type="molecule type" value="Genomic_DNA"/>
</dbReference>
<reference evidence="1 2" key="2">
    <citation type="journal article" date="2013" name="Environ. Sci. Technol.">
        <title>The 4-tert-butylphenol-utilizing bacterium Sphingobium fuliginis OMI can degrade bisphenols via phenolic ring hydroxylation and meta-cleavage pathway.</title>
        <authorList>
            <person name="Ogata Y."/>
            <person name="Goda S."/>
            <person name="Toyama T."/>
            <person name="Sei K."/>
            <person name="Ike M."/>
        </authorList>
    </citation>
    <scope>NUCLEOTIDE SEQUENCE [LARGE SCALE GENOMIC DNA]</scope>
    <source>
        <strain evidence="1 2">OMI</strain>
    </source>
</reference>
<protein>
    <submittedName>
        <fullName evidence="1">Uncharacterized protein</fullName>
    </submittedName>
</protein>